<dbReference type="GO" id="GO:0042274">
    <property type="term" value="P:ribosomal small subunit biogenesis"/>
    <property type="evidence" value="ECO:0007669"/>
    <property type="project" value="TreeGrafter"/>
</dbReference>
<comment type="subcellular location">
    <subcellularLocation>
        <location evidence="7">Plastid</location>
        <location evidence="7">Chloroplast</location>
    </subcellularLocation>
</comment>
<evidence type="ECO:0000256" key="1">
    <source>
        <dbReference type="ARBA" id="ARBA00007465"/>
    </source>
</evidence>
<dbReference type="Gene3D" id="3.10.290.10">
    <property type="entry name" value="RNA-binding S4 domain"/>
    <property type="match status" value="1"/>
</dbReference>
<dbReference type="GO" id="GO:0019843">
    <property type="term" value="F:rRNA binding"/>
    <property type="evidence" value="ECO:0007669"/>
    <property type="project" value="UniProtKB-UniRule"/>
</dbReference>
<evidence type="ECO:0000256" key="4">
    <source>
        <dbReference type="ARBA" id="ARBA00022980"/>
    </source>
</evidence>
<dbReference type="PANTHER" id="PTHR11831">
    <property type="entry name" value="30S 40S RIBOSOMAL PROTEIN"/>
    <property type="match status" value="1"/>
</dbReference>
<dbReference type="InterPro" id="IPR036986">
    <property type="entry name" value="S4_RNA-bd_sf"/>
</dbReference>
<dbReference type="GO" id="GO:0003735">
    <property type="term" value="F:structural constituent of ribosome"/>
    <property type="evidence" value="ECO:0007669"/>
    <property type="project" value="InterPro"/>
</dbReference>
<organism evidence="11">
    <name type="scientific">Udotea flabellum</name>
    <dbReference type="NCBI Taxonomy" id="170437"/>
    <lineage>
        <taxon>Eukaryota</taxon>
        <taxon>Viridiplantae</taxon>
        <taxon>Chlorophyta</taxon>
        <taxon>core chlorophytes</taxon>
        <taxon>Ulvophyceae</taxon>
        <taxon>TCBD clade</taxon>
        <taxon>Bryopsidales</taxon>
        <taxon>Halimedineae</taxon>
        <taxon>Halimedaceae</taxon>
        <taxon>Udoteae</taxon>
        <taxon>Udotea</taxon>
    </lineage>
</organism>
<evidence type="ECO:0000256" key="5">
    <source>
        <dbReference type="ARBA" id="ARBA00023274"/>
    </source>
</evidence>
<comment type="similarity">
    <text evidence="1 7 8">Belongs to the universal ribosomal protein uS4 family.</text>
</comment>
<keyword evidence="2 7" id="KW-0699">rRNA-binding</keyword>
<evidence type="ECO:0000259" key="9">
    <source>
        <dbReference type="SMART" id="SM00363"/>
    </source>
</evidence>
<dbReference type="Pfam" id="PF01479">
    <property type="entry name" value="S4"/>
    <property type="match status" value="1"/>
</dbReference>
<dbReference type="PROSITE" id="PS00632">
    <property type="entry name" value="RIBOSOMAL_S4"/>
    <property type="match status" value="1"/>
</dbReference>
<keyword evidence="11" id="KW-0934">Plastid</keyword>
<dbReference type="Pfam" id="PF00163">
    <property type="entry name" value="Ribosomal_S4"/>
    <property type="match status" value="1"/>
</dbReference>
<dbReference type="Gene3D" id="1.10.1050.10">
    <property type="entry name" value="Ribosomal Protein S4 Delta 41, Chain A, domain 1"/>
    <property type="match status" value="1"/>
</dbReference>
<accession>A0A386B1T6</accession>
<dbReference type="PROSITE" id="PS50889">
    <property type="entry name" value="S4"/>
    <property type="match status" value="1"/>
</dbReference>
<dbReference type="RefSeq" id="YP_009519612.1">
    <property type="nucleotide sequence ID" value="NC_039528.1"/>
</dbReference>
<reference evidence="11" key="2">
    <citation type="journal article" date="2019" name="Mol. Phylogenet. Evol.">
        <title>Reassessment of the classification of bryopsidales (chlorophyta) based on chloroplast phylogenomic analyses.</title>
        <authorList>
            <person name="Cremen M.C."/>
            <person name="Leliaert F."/>
            <person name="West J."/>
            <person name="Lam D.W."/>
            <person name="Shimada S."/>
            <person name="Lopez-Bautista J.M."/>
            <person name="Verbruggen H."/>
        </authorList>
    </citation>
    <scope>NUCLEOTIDE SEQUENCE</scope>
</reference>
<comment type="function">
    <text evidence="7">One of the primary rRNA binding proteins, it binds directly to 16S rRNA where it nucleates assembly of the body of the 30S subunit.</text>
</comment>
<keyword evidence="11" id="KW-0150">Chloroplast</keyword>
<evidence type="ECO:0000256" key="6">
    <source>
        <dbReference type="ARBA" id="ARBA00035158"/>
    </source>
</evidence>
<dbReference type="AlphaFoldDB" id="A0A386B1T6"/>
<keyword evidence="3 7" id="KW-0694">RNA-binding</keyword>
<evidence type="ECO:0000256" key="8">
    <source>
        <dbReference type="RuleBase" id="RU003699"/>
    </source>
</evidence>
<dbReference type="InterPro" id="IPR001912">
    <property type="entry name" value="Ribosomal_uS4_N"/>
</dbReference>
<dbReference type="HAMAP" id="MF_01306_B">
    <property type="entry name" value="Ribosomal_uS4_B"/>
    <property type="match status" value="1"/>
</dbReference>
<dbReference type="InterPro" id="IPR002942">
    <property type="entry name" value="S4_RNA-bd"/>
</dbReference>
<dbReference type="SUPFAM" id="SSF55174">
    <property type="entry name" value="Alpha-L RNA-binding motif"/>
    <property type="match status" value="1"/>
</dbReference>
<proteinExistence type="inferred from homology"/>
<dbReference type="FunFam" id="3.10.290.10:FF:000001">
    <property type="entry name" value="30S ribosomal protein S4"/>
    <property type="match status" value="1"/>
</dbReference>
<dbReference type="GO" id="GO:0006412">
    <property type="term" value="P:translation"/>
    <property type="evidence" value="ECO:0007669"/>
    <property type="project" value="UniProtKB-UniRule"/>
</dbReference>
<dbReference type="EMBL" id="MH591112">
    <property type="protein sequence ID" value="AYC65660.1"/>
    <property type="molecule type" value="Genomic_DNA"/>
</dbReference>
<dbReference type="InterPro" id="IPR005709">
    <property type="entry name" value="Ribosomal_uS4_bac-type"/>
</dbReference>
<evidence type="ECO:0000256" key="2">
    <source>
        <dbReference type="ARBA" id="ARBA00022730"/>
    </source>
</evidence>
<protein>
    <recommendedName>
        <fullName evidence="6 7">Small ribosomal subunit protein uS4c</fullName>
    </recommendedName>
</protein>
<dbReference type="InterPro" id="IPR022801">
    <property type="entry name" value="Ribosomal_uS4"/>
</dbReference>
<evidence type="ECO:0000259" key="10">
    <source>
        <dbReference type="SMART" id="SM01390"/>
    </source>
</evidence>
<feature type="domain" description="RNA-binding S4" evidence="9">
    <location>
        <begin position="99"/>
        <end position="160"/>
    </location>
</feature>
<comment type="function">
    <text evidence="7">With S5 and S12 plays an important role in translational accuracy.</text>
</comment>
<name>A0A386B1T6_9CHLO</name>
<keyword evidence="5 7" id="KW-0687">Ribonucleoprotein</keyword>
<sequence length="210" mass="24343">MSRYRGPKVRILKRLGSLPGFGRKVHQKFQKKNFQVNEHSLNTPKNKKKKKSSFSIRLKEKQKLRYHYGLTEKNLMQYVKKALKKQTSTGKTLLTGLEMRLDNIVFKLGFAPTLPAARQLITHGHICLNGKRRTIPSSQCSVNDLITMNKSMKTEMNGQTFPNMGQPHRGRPSFLSRQNFSGKVQQYASRKDINFKINELLVIEYYSRNL</sequence>
<dbReference type="CDD" id="cd00165">
    <property type="entry name" value="S4"/>
    <property type="match status" value="1"/>
</dbReference>
<dbReference type="SMART" id="SM00363">
    <property type="entry name" value="S4"/>
    <property type="match status" value="1"/>
</dbReference>
<evidence type="ECO:0000256" key="3">
    <source>
        <dbReference type="ARBA" id="ARBA00022884"/>
    </source>
</evidence>
<reference evidence="11" key="1">
    <citation type="submission" date="2018-07" db="EMBL/GenBank/DDBJ databases">
        <authorList>
            <person name="Quirk P.G."/>
            <person name="Krulwich T.A."/>
        </authorList>
    </citation>
    <scope>NUCLEOTIDE SEQUENCE</scope>
</reference>
<geneLocation type="chloroplast" evidence="11"/>
<dbReference type="NCBIfam" id="NF003717">
    <property type="entry name" value="PRK05327.1"/>
    <property type="match status" value="1"/>
</dbReference>
<dbReference type="SMART" id="SM01390">
    <property type="entry name" value="Ribosomal_S4"/>
    <property type="match status" value="1"/>
</dbReference>
<dbReference type="GeneID" id="38279711"/>
<dbReference type="NCBIfam" id="TIGR01017">
    <property type="entry name" value="rpsD_bact"/>
    <property type="match status" value="1"/>
</dbReference>
<dbReference type="GO" id="GO:0015935">
    <property type="term" value="C:small ribosomal subunit"/>
    <property type="evidence" value="ECO:0007669"/>
    <property type="project" value="InterPro"/>
</dbReference>
<evidence type="ECO:0000256" key="7">
    <source>
        <dbReference type="HAMAP-Rule" id="MF_01306"/>
    </source>
</evidence>
<dbReference type="InterPro" id="IPR018079">
    <property type="entry name" value="Ribosomal_uS4_CS"/>
</dbReference>
<feature type="domain" description="Small ribosomal subunit protein uS4 N-terminal" evidence="10">
    <location>
        <begin position="3"/>
        <end position="98"/>
    </location>
</feature>
<evidence type="ECO:0000313" key="11">
    <source>
        <dbReference type="EMBL" id="AYC65660.1"/>
    </source>
</evidence>
<gene>
    <name evidence="7 11" type="primary">rps4</name>
</gene>
<dbReference type="PANTHER" id="PTHR11831:SF4">
    <property type="entry name" value="SMALL RIBOSOMAL SUBUNIT PROTEIN US4M"/>
    <property type="match status" value="1"/>
</dbReference>
<keyword evidence="4 7" id="KW-0689">Ribosomal protein</keyword>
<comment type="subunit">
    <text evidence="7">Part of the 30S ribosomal subunit. Contacts protein S5. The interaction surface between S4 and S5 is involved in control of translational fidelity.</text>
</comment>
<dbReference type="GO" id="GO:0009507">
    <property type="term" value="C:chloroplast"/>
    <property type="evidence" value="ECO:0007669"/>
    <property type="project" value="UniProtKB-SubCell"/>
</dbReference>